<name>A0A378JUA2_9GAMM</name>
<evidence type="ECO:0008006" key="7">
    <source>
        <dbReference type="Google" id="ProtNLM"/>
    </source>
</evidence>
<dbReference type="InterPro" id="IPR003591">
    <property type="entry name" value="Leu-rich_rpt_typical-subtyp"/>
</dbReference>
<dbReference type="OrthoDB" id="5653280at2"/>
<reference evidence="4 6" key="2">
    <citation type="submission" date="2018-06" db="EMBL/GenBank/DDBJ databases">
        <authorList>
            <consortium name="Pathogen Informatics"/>
            <person name="Doyle S."/>
        </authorList>
    </citation>
    <scope>NUCLEOTIDE SEQUENCE [LARGE SCALE GENOMIC DNA]</scope>
    <source>
        <strain evidence="4 6">NCTC12239</strain>
    </source>
</reference>
<proteinExistence type="predicted"/>
<sequence>MPGPFNKFSFEECKHAIEAFLNYSQTQGIDKLVSLSDLIMYYMKQPHPNTLLGESSEESVIAVKYISSCKTQQTRSNFLYALTEACYRHAPHEPIETMLFHISYPVQIVATFHYEAITKPDDPIRFTADLDTIAQLSTEQQTILLFCLRVFAPELTIFGNFVYEQSGAANLAELNKIVHALPVCSSLTYEKNELGQMGSEEMAVFLNSVNKSSQLILDHANLDQWSEQYWSAFVAKVEHNQSLTSLSLNKTSLKSCCLNPQKFQCILKLIALPHLKELYLHNNLLGRLPVGLFEQLREAIQKSPIAHIGLRHIPQENKGAASISGMFAHSSQNDEAIFKYQLDETLPLTSENTTIAETRYRV</sequence>
<keyword evidence="1" id="KW-0433">Leucine-rich repeat</keyword>
<evidence type="ECO:0000313" key="4">
    <source>
        <dbReference type="EMBL" id="STX61577.1"/>
    </source>
</evidence>
<reference evidence="3 5" key="1">
    <citation type="submission" date="2015-11" db="EMBL/GenBank/DDBJ databases">
        <title>Genomic analysis of 38 Legionella species identifies large and diverse effector repertoires.</title>
        <authorList>
            <person name="Burstein D."/>
            <person name="Amaro F."/>
            <person name="Zusman T."/>
            <person name="Lifshitz Z."/>
            <person name="Cohen O."/>
            <person name="Gilbert J.A."/>
            <person name="Pupko T."/>
            <person name="Shuman H.A."/>
            <person name="Segal G."/>
        </authorList>
    </citation>
    <scope>NUCLEOTIDE SEQUENCE [LARGE SCALE GENOMIC DNA]</scope>
    <source>
        <strain evidence="3 5">ATCC 43877</strain>
    </source>
</reference>
<dbReference type="EMBL" id="UGOG01000001">
    <property type="protein sequence ID" value="STX61577.1"/>
    <property type="molecule type" value="Genomic_DNA"/>
</dbReference>
<evidence type="ECO:0000313" key="3">
    <source>
        <dbReference type="EMBL" id="KTD37515.1"/>
    </source>
</evidence>
<evidence type="ECO:0000256" key="2">
    <source>
        <dbReference type="ARBA" id="ARBA00022737"/>
    </source>
</evidence>
<dbReference type="AlphaFoldDB" id="A0A378JUA2"/>
<gene>
    <name evidence="3" type="ORF">Lmor_0378</name>
    <name evidence="4" type="ORF">NCTC12239_00493</name>
</gene>
<dbReference type="EMBL" id="LNYN01000012">
    <property type="protein sequence ID" value="KTD37515.1"/>
    <property type="molecule type" value="Genomic_DNA"/>
</dbReference>
<dbReference type="Proteomes" id="UP000054985">
    <property type="component" value="Unassembled WGS sequence"/>
</dbReference>
<keyword evidence="2" id="KW-0677">Repeat</keyword>
<dbReference type="SUPFAM" id="SSF52047">
    <property type="entry name" value="RNI-like"/>
    <property type="match status" value="1"/>
</dbReference>
<keyword evidence="5" id="KW-1185">Reference proteome</keyword>
<dbReference type="InterPro" id="IPR032675">
    <property type="entry name" value="LRR_dom_sf"/>
</dbReference>
<accession>A0A378JUA2</accession>
<dbReference type="SMART" id="SM00369">
    <property type="entry name" value="LRR_TYP"/>
    <property type="match status" value="1"/>
</dbReference>
<dbReference type="RefSeq" id="WP_028383158.1">
    <property type="nucleotide sequence ID" value="NZ_CAAAJG010000007.1"/>
</dbReference>
<dbReference type="Proteomes" id="UP000254040">
    <property type="component" value="Unassembled WGS sequence"/>
</dbReference>
<dbReference type="Gene3D" id="3.80.10.10">
    <property type="entry name" value="Ribonuclease Inhibitor"/>
    <property type="match status" value="1"/>
</dbReference>
<protein>
    <recommendedName>
        <fullName evidence="7">Leucine-rich repeat domain-containing protein</fullName>
    </recommendedName>
</protein>
<evidence type="ECO:0000313" key="5">
    <source>
        <dbReference type="Proteomes" id="UP000054985"/>
    </source>
</evidence>
<organism evidence="4 6">
    <name type="scientific">Legionella moravica</name>
    <dbReference type="NCBI Taxonomy" id="39962"/>
    <lineage>
        <taxon>Bacteria</taxon>
        <taxon>Pseudomonadati</taxon>
        <taxon>Pseudomonadota</taxon>
        <taxon>Gammaproteobacteria</taxon>
        <taxon>Legionellales</taxon>
        <taxon>Legionellaceae</taxon>
        <taxon>Legionella</taxon>
    </lineage>
</organism>
<evidence type="ECO:0000313" key="6">
    <source>
        <dbReference type="Proteomes" id="UP000254040"/>
    </source>
</evidence>
<evidence type="ECO:0000256" key="1">
    <source>
        <dbReference type="ARBA" id="ARBA00022614"/>
    </source>
</evidence>